<reference evidence="2" key="2">
    <citation type="submission" date="2017-11" db="EMBL/GenBank/DDBJ databases">
        <title>Coralsnake Venomics: Analyses of Venom Gland Transcriptomes and Proteomes of Six Brazilian Taxa.</title>
        <authorList>
            <person name="Aird S.D."/>
            <person name="Jorge da Silva N."/>
            <person name="Qiu L."/>
            <person name="Villar-Briones A."/>
            <person name="Aparecida-Saddi V."/>
            <person name="Campos-Telles M.P."/>
            <person name="Grau M."/>
            <person name="Mikheyev A.S."/>
        </authorList>
    </citation>
    <scope>NUCLEOTIDE SEQUENCE</scope>
    <source>
        <tissue evidence="2">Venom_gland</tissue>
    </source>
</reference>
<name>A0A2D4L088_9SAUR</name>
<feature type="compositionally biased region" description="Basic and acidic residues" evidence="1">
    <location>
        <begin position="12"/>
        <end position="21"/>
    </location>
</feature>
<protein>
    <submittedName>
        <fullName evidence="2">Uncharacterized protein</fullName>
    </submittedName>
</protein>
<evidence type="ECO:0000256" key="1">
    <source>
        <dbReference type="SAM" id="MobiDB-lite"/>
    </source>
</evidence>
<reference evidence="2" key="1">
    <citation type="submission" date="2017-07" db="EMBL/GenBank/DDBJ databases">
        <authorList>
            <person name="Mikheyev A."/>
            <person name="Grau M."/>
        </authorList>
    </citation>
    <scope>NUCLEOTIDE SEQUENCE</scope>
    <source>
        <tissue evidence="2">Venom_gland</tissue>
    </source>
</reference>
<dbReference type="AlphaFoldDB" id="A0A2D4L088"/>
<sequence>MTLMEMKRRTKRTQENRRETETQISEMTEMTEIMEITEYAAKGPTISPISAKRLFCSRTSNDPAYSALDSDGGSRYNLWFDFTFVSCNRIVCYPWCGEKLCENKKK</sequence>
<feature type="region of interest" description="Disordered" evidence="1">
    <location>
        <begin position="1"/>
        <end position="25"/>
    </location>
</feature>
<dbReference type="EMBL" id="IACL01100869">
    <property type="protein sequence ID" value="LAB14317.1"/>
    <property type="molecule type" value="Transcribed_RNA"/>
</dbReference>
<dbReference type="EMBL" id="IACL01100867">
    <property type="protein sequence ID" value="LAB14314.1"/>
    <property type="molecule type" value="Transcribed_RNA"/>
</dbReference>
<proteinExistence type="predicted"/>
<accession>A0A2D4L088</accession>
<dbReference type="EMBL" id="IACL01100868">
    <property type="protein sequence ID" value="LAB14315.1"/>
    <property type="molecule type" value="Transcribed_RNA"/>
</dbReference>
<evidence type="ECO:0000313" key="2">
    <source>
        <dbReference type="EMBL" id="LAB14313.1"/>
    </source>
</evidence>
<dbReference type="EMBL" id="IACL01100866">
    <property type="protein sequence ID" value="LAB14313.1"/>
    <property type="molecule type" value="Transcribed_RNA"/>
</dbReference>
<organism evidence="2">
    <name type="scientific">Micrurus paraensis</name>
    <dbReference type="NCBI Taxonomy" id="1970185"/>
    <lineage>
        <taxon>Eukaryota</taxon>
        <taxon>Metazoa</taxon>
        <taxon>Chordata</taxon>
        <taxon>Craniata</taxon>
        <taxon>Vertebrata</taxon>
        <taxon>Euteleostomi</taxon>
        <taxon>Lepidosauria</taxon>
        <taxon>Squamata</taxon>
        <taxon>Bifurcata</taxon>
        <taxon>Unidentata</taxon>
        <taxon>Episquamata</taxon>
        <taxon>Toxicofera</taxon>
        <taxon>Serpentes</taxon>
        <taxon>Colubroidea</taxon>
        <taxon>Elapidae</taxon>
        <taxon>Elapinae</taxon>
        <taxon>Micrurus</taxon>
    </lineage>
</organism>